<name>A0AAV8RHR6_ENSVE</name>
<reference evidence="1 2" key="1">
    <citation type="submission" date="2022-12" db="EMBL/GenBank/DDBJ databases">
        <title>Chromosome-scale assembly of the Ensete ventricosum genome.</title>
        <authorList>
            <person name="Dussert Y."/>
            <person name="Stocks J."/>
            <person name="Wendawek A."/>
            <person name="Woldeyes F."/>
            <person name="Nichols R.A."/>
            <person name="Borrell J.S."/>
        </authorList>
    </citation>
    <scope>NUCLEOTIDE SEQUENCE [LARGE SCALE GENOMIC DNA]</scope>
    <source>
        <strain evidence="2">cv. Maze</strain>
        <tissue evidence="1">Seeds</tissue>
    </source>
</reference>
<dbReference type="PANTHER" id="PTHR34213:SF2">
    <property type="entry name" value="NUCLEAR TRANSPORT FACTOR 2 (NTF2) FAMILY PROTEIN"/>
    <property type="match status" value="1"/>
</dbReference>
<proteinExistence type="predicted"/>
<sequence>MDYEQRAKVLQDHKSFGNSRGAISEFIVPHLLKLYGSRATARDFEIYAPNATFEDPLMCAHGVKQIKSAFYSLPKVFSESRIVEYTIQENATGPGKAEILIDNKQHYKLFGKDIDLVSLIRLKVEGGLVVHHEDWWDRKPLKNRDTTNLPLMQSAKSTKIGFYANGTSESIADWIVRNKSFEGQGSDRERWRDCTYGSAVAGAPVPQPKIIIWRHGE</sequence>
<dbReference type="SUPFAM" id="SSF54427">
    <property type="entry name" value="NTF2-like"/>
    <property type="match status" value="1"/>
</dbReference>
<protein>
    <submittedName>
        <fullName evidence="1">Uncharacterized protein</fullName>
    </submittedName>
</protein>
<organism evidence="1 2">
    <name type="scientific">Ensete ventricosum</name>
    <name type="common">Abyssinian banana</name>
    <name type="synonym">Musa ensete</name>
    <dbReference type="NCBI Taxonomy" id="4639"/>
    <lineage>
        <taxon>Eukaryota</taxon>
        <taxon>Viridiplantae</taxon>
        <taxon>Streptophyta</taxon>
        <taxon>Embryophyta</taxon>
        <taxon>Tracheophyta</taxon>
        <taxon>Spermatophyta</taxon>
        <taxon>Magnoliopsida</taxon>
        <taxon>Liliopsida</taxon>
        <taxon>Zingiberales</taxon>
        <taxon>Musaceae</taxon>
        <taxon>Ensete</taxon>
    </lineage>
</organism>
<dbReference type="PANTHER" id="PTHR34213">
    <property type="entry name" value="NUCLEAR TRANSPORT FACTOR 2 (NTF2) FAMILY PROTEIN"/>
    <property type="match status" value="1"/>
</dbReference>
<accession>A0AAV8RHR6</accession>
<gene>
    <name evidence="1" type="ORF">OPV22_005939</name>
</gene>
<evidence type="ECO:0000313" key="2">
    <source>
        <dbReference type="Proteomes" id="UP001222027"/>
    </source>
</evidence>
<dbReference type="EMBL" id="JAQQAF010000002">
    <property type="protein sequence ID" value="KAJ8505053.1"/>
    <property type="molecule type" value="Genomic_DNA"/>
</dbReference>
<keyword evidence="2" id="KW-1185">Reference proteome</keyword>
<dbReference type="InterPro" id="IPR032710">
    <property type="entry name" value="NTF2-like_dom_sf"/>
</dbReference>
<evidence type="ECO:0000313" key="1">
    <source>
        <dbReference type="EMBL" id="KAJ8505053.1"/>
    </source>
</evidence>
<dbReference type="Proteomes" id="UP001222027">
    <property type="component" value="Unassembled WGS sequence"/>
</dbReference>
<dbReference type="AlphaFoldDB" id="A0AAV8RHR6"/>
<comment type="caution">
    <text evidence="1">The sequence shown here is derived from an EMBL/GenBank/DDBJ whole genome shotgun (WGS) entry which is preliminary data.</text>
</comment>